<protein>
    <submittedName>
        <fullName evidence="1">Uncharacterized protein</fullName>
    </submittedName>
</protein>
<reference evidence="1" key="2">
    <citation type="submission" date="2025-09" db="UniProtKB">
        <authorList>
            <consortium name="EnsemblPlants"/>
        </authorList>
    </citation>
    <scope>IDENTIFICATION</scope>
</reference>
<evidence type="ECO:0000313" key="1">
    <source>
        <dbReference type="EnsemblPlants" id="AVESA.00010b.r2.1DG0165780.1.CDS"/>
    </source>
</evidence>
<evidence type="ECO:0000313" key="2">
    <source>
        <dbReference type="Proteomes" id="UP001732700"/>
    </source>
</evidence>
<accession>A0ACD5U2U4</accession>
<organism evidence="1 2">
    <name type="scientific">Avena sativa</name>
    <name type="common">Oat</name>
    <dbReference type="NCBI Taxonomy" id="4498"/>
    <lineage>
        <taxon>Eukaryota</taxon>
        <taxon>Viridiplantae</taxon>
        <taxon>Streptophyta</taxon>
        <taxon>Embryophyta</taxon>
        <taxon>Tracheophyta</taxon>
        <taxon>Spermatophyta</taxon>
        <taxon>Magnoliopsida</taxon>
        <taxon>Liliopsida</taxon>
        <taxon>Poales</taxon>
        <taxon>Poaceae</taxon>
        <taxon>BOP clade</taxon>
        <taxon>Pooideae</taxon>
        <taxon>Poodae</taxon>
        <taxon>Poeae</taxon>
        <taxon>Poeae Chloroplast Group 1 (Aveneae type)</taxon>
        <taxon>Aveninae</taxon>
        <taxon>Avena</taxon>
    </lineage>
</organism>
<name>A0ACD5U2U4_AVESA</name>
<proteinExistence type="predicted"/>
<dbReference type="EnsemblPlants" id="AVESA.00010b.r2.1DG0165780.1">
    <property type="protein sequence ID" value="AVESA.00010b.r2.1DG0165780.1.CDS"/>
    <property type="gene ID" value="AVESA.00010b.r2.1DG0165780"/>
</dbReference>
<reference evidence="1" key="1">
    <citation type="submission" date="2021-05" db="EMBL/GenBank/DDBJ databases">
        <authorList>
            <person name="Scholz U."/>
            <person name="Mascher M."/>
            <person name="Fiebig A."/>
        </authorList>
    </citation>
    <scope>NUCLEOTIDE SEQUENCE [LARGE SCALE GENOMIC DNA]</scope>
</reference>
<sequence length="804" mass="90332">MADCDLSGIFLLAHQLSWGLYHAWLWVLGYWTTGIAGLLHLAREILHQYRDSSELGYRAEKYTTMAPPPQLIQYPHLLPILLLLAAAVASDHLTLRHQAAAASDEPQDQAQQQGMMGRHGCRDKCGGMSIPYPFGMDKPDCFLPGFEVTCNTSFTPPRAFLTYNHDDRPCEVIYEHNTNTKYDEYRKRSSPVELFNISLETSEVRVYGGINSRCFTNYTEAIFKGKYILLDKKGPFILSSTRNDLVGVGWKVEPSTSDDYKASLGSISCTSYLAIDLKMATNGSCSGLGCCQIPLPEPRQPDVPIINTGIWFKPDNNSNYITNPCSYGMVVERSWYNFSTEDIYGYEVLSKKLVRGFPLVLDFAIRNGSCERDGCLSGSSSCAKAANDAKGYICKCWEHYQGNPYIADGCQDINECQLREQSPEFRDLYPCDGICTNIPGGYDCQCKRGMKGNAKKGNCTESFPLPAKIIVGIAGFIVVFIIMIMAKQHRKLKKFYEQNGGPILNGVKNIRIYTRKQLKQITNNYESVIGQGHFGRVYKGTLKDKQQVAVKKSIKVDKDMKNEFTDEVIIQSEMRHKNIVRLLGCCLEFDVPMLVYEFVEKGSLYDVLFKSKDSIPVNKRLAIAIGSAEGLTYMHSAGESTIRHGDVKSANILLDEHFTPKVSDFGTSKLLLKGKDEETDRVIGDMSYIDPIYMEKGIVTQKSDVYSFGIVLIELITRRPATYDVKRSYVANFVQSCTEKGARNIIDNDVTSEDDINMLEMVSGVAVDCLKSNPEERQDMKQVEHRLLEIVGQPIYHGQKRNSQ</sequence>
<dbReference type="Proteomes" id="UP001732700">
    <property type="component" value="Chromosome 1D"/>
</dbReference>
<keyword evidence="2" id="KW-1185">Reference proteome</keyword>